<keyword evidence="6" id="KW-0136">Cellulose degradation</keyword>
<dbReference type="InterPro" id="IPR049892">
    <property type="entry name" value="AA9"/>
</dbReference>
<name>A0A2U8U9P5_9FUNG</name>
<keyword evidence="5" id="KW-0732">Signal</keyword>
<evidence type="ECO:0000256" key="9">
    <source>
        <dbReference type="ARBA" id="ARBA00023033"/>
    </source>
</evidence>
<evidence type="ECO:0000256" key="6">
    <source>
        <dbReference type="ARBA" id="ARBA00023001"/>
    </source>
</evidence>
<evidence type="ECO:0000256" key="4">
    <source>
        <dbReference type="ARBA" id="ARBA00022723"/>
    </source>
</evidence>
<dbReference type="GO" id="GO:0046872">
    <property type="term" value="F:metal ion binding"/>
    <property type="evidence" value="ECO:0007669"/>
    <property type="project" value="UniProtKB-KW"/>
</dbReference>
<evidence type="ECO:0000259" key="17">
    <source>
        <dbReference type="Pfam" id="PF03443"/>
    </source>
</evidence>
<dbReference type="GO" id="GO:0030245">
    <property type="term" value="P:cellulose catabolic process"/>
    <property type="evidence" value="ECO:0007669"/>
    <property type="project" value="UniProtKB-KW"/>
</dbReference>
<feature type="region of interest" description="Disordered" evidence="16">
    <location>
        <begin position="215"/>
        <end position="270"/>
    </location>
</feature>
<dbReference type="GO" id="GO:0005576">
    <property type="term" value="C:extracellular region"/>
    <property type="evidence" value="ECO:0007669"/>
    <property type="project" value="UniProtKB-SubCell"/>
</dbReference>
<dbReference type="SMR" id="A0A2U8U9P5"/>
<feature type="domain" description="Auxiliary Activity family 9 catalytic" evidence="17">
    <location>
        <begin position="29"/>
        <end position="201"/>
    </location>
</feature>
<dbReference type="AlphaFoldDB" id="A0A2U8U9P5"/>
<evidence type="ECO:0000256" key="12">
    <source>
        <dbReference type="ARBA" id="ARBA00023326"/>
    </source>
</evidence>
<reference evidence="18" key="1">
    <citation type="submission" date="2017-07" db="EMBL/GenBank/DDBJ databases">
        <title>Origin of fungal plant biomass degrading enzymes: Comparative enzyme profile studies of zoosporic, early lineage fungi.</title>
        <authorList>
            <person name="Lange L."/>
            <person name="Pilgaard B."/>
            <person name="Herbst F.-A."/>
            <person name="Barret K."/>
            <person name="Busk P.K."/>
            <person name="Pedersen A.G."/>
        </authorList>
    </citation>
    <scope>NUCLEOTIDE SEQUENCE</scope>
</reference>
<evidence type="ECO:0000256" key="3">
    <source>
        <dbReference type="ARBA" id="ARBA00022525"/>
    </source>
</evidence>
<keyword evidence="3" id="KW-0964">Secreted</keyword>
<evidence type="ECO:0000256" key="11">
    <source>
        <dbReference type="ARBA" id="ARBA00023277"/>
    </source>
</evidence>
<evidence type="ECO:0000256" key="14">
    <source>
        <dbReference type="ARBA" id="ARBA00045077"/>
    </source>
</evidence>
<dbReference type="EC" id="1.14.99.56" evidence="15"/>
<dbReference type="PANTHER" id="PTHR33353">
    <property type="entry name" value="PUTATIVE (AFU_ORTHOLOGUE AFUA_1G12560)-RELATED"/>
    <property type="match status" value="1"/>
</dbReference>
<evidence type="ECO:0000256" key="13">
    <source>
        <dbReference type="ARBA" id="ARBA00044502"/>
    </source>
</evidence>
<evidence type="ECO:0000256" key="1">
    <source>
        <dbReference type="ARBA" id="ARBA00001973"/>
    </source>
</evidence>
<comment type="cofactor">
    <cofactor evidence="1">
        <name>Cu(2+)</name>
        <dbReference type="ChEBI" id="CHEBI:29036"/>
    </cofactor>
</comment>
<dbReference type="Gene3D" id="2.70.50.70">
    <property type="match status" value="1"/>
</dbReference>
<dbReference type="GO" id="GO:0004497">
    <property type="term" value="F:monooxygenase activity"/>
    <property type="evidence" value="ECO:0007669"/>
    <property type="project" value="UniProtKB-KW"/>
</dbReference>
<dbReference type="Pfam" id="PF03443">
    <property type="entry name" value="AA9"/>
    <property type="match status" value="1"/>
</dbReference>
<evidence type="ECO:0000313" key="18">
    <source>
        <dbReference type="EMBL" id="AWM99275.1"/>
    </source>
</evidence>
<protein>
    <recommendedName>
        <fullName evidence="15">lytic cellulose monooxygenase (C4-dehydrogenating)</fullName>
        <ecNumber evidence="15">1.14.99.56</ecNumber>
    </recommendedName>
</protein>
<evidence type="ECO:0000256" key="10">
    <source>
        <dbReference type="ARBA" id="ARBA00023157"/>
    </source>
</evidence>
<keyword evidence="12" id="KW-0624">Polysaccharide degradation</keyword>
<dbReference type="PANTHER" id="PTHR33353:SF10">
    <property type="entry name" value="ENDO-BETA-1,4-GLUCANASE D"/>
    <property type="match status" value="1"/>
</dbReference>
<evidence type="ECO:0000256" key="2">
    <source>
        <dbReference type="ARBA" id="ARBA00004613"/>
    </source>
</evidence>
<proteinExistence type="inferred from homology"/>
<dbReference type="EMBL" id="MF432141">
    <property type="protein sequence ID" value="AWM99275.1"/>
    <property type="molecule type" value="Genomic_DNA"/>
</dbReference>
<sequence>MKYATLLASSLIGAANAHYWIKNIDGQTDCLRPLVQYQENFPVTGDDIAVSVAADPAPGTCTYAAGSTMTAVYDGAVGHPGPCHVHVSSDGGKTWALIWEDNKATGAANDQWCNNRFTNGQTTLTYKIPSQLPSGKYVFRIEHLGLHGAGAVGGAQFYVRCADINITNGGSQAPAPAVAFPGTYYTTSTPGILWNPYTGNNANYPDYGPALAYSGSTGGGSGGNPSTTTRQTTTTRQQQTTTTTTRQQQTSTTTQPPRTTTTTVAPPTGNCAQKYGQCGM</sequence>
<comment type="subcellular location">
    <subcellularLocation>
        <location evidence="2">Secreted</location>
    </subcellularLocation>
</comment>
<evidence type="ECO:0000256" key="15">
    <source>
        <dbReference type="ARBA" id="ARBA00047174"/>
    </source>
</evidence>
<keyword evidence="8" id="KW-0186">Copper</keyword>
<comment type="similarity">
    <text evidence="13">Belongs to the polysaccharide monooxygenase AA9 family.</text>
</comment>
<evidence type="ECO:0000256" key="5">
    <source>
        <dbReference type="ARBA" id="ARBA00022729"/>
    </source>
</evidence>
<evidence type="ECO:0000256" key="8">
    <source>
        <dbReference type="ARBA" id="ARBA00023008"/>
    </source>
</evidence>
<keyword evidence="11" id="KW-0119">Carbohydrate metabolism</keyword>
<dbReference type="InterPro" id="IPR005103">
    <property type="entry name" value="AA9_LPMO"/>
</dbReference>
<organism evidence="18">
    <name type="scientific">Rhizophlyctis rosea</name>
    <dbReference type="NCBI Taxonomy" id="64517"/>
    <lineage>
        <taxon>Eukaryota</taxon>
        <taxon>Fungi</taxon>
        <taxon>Fungi incertae sedis</taxon>
        <taxon>Chytridiomycota</taxon>
        <taxon>Chytridiomycota incertae sedis</taxon>
        <taxon>Chytridiomycetes</taxon>
        <taxon>Rhizophlyctidales</taxon>
        <taxon>Rhizophlyctidaceae</taxon>
        <taxon>Rhizophlyctis</taxon>
    </lineage>
</organism>
<keyword evidence="9 18" id="KW-0503">Monooxygenase</keyword>
<evidence type="ECO:0000256" key="7">
    <source>
        <dbReference type="ARBA" id="ARBA00023002"/>
    </source>
</evidence>
<keyword evidence="10" id="KW-1015">Disulfide bond</keyword>
<accession>A0A2U8U9P5</accession>
<keyword evidence="7" id="KW-0560">Oxidoreductase</keyword>
<gene>
    <name evidence="18" type="primary">LPMO9P</name>
</gene>
<feature type="compositionally biased region" description="Low complexity" evidence="16">
    <location>
        <begin position="224"/>
        <end position="263"/>
    </location>
</feature>
<keyword evidence="4" id="KW-0479">Metal-binding</keyword>
<comment type="catalytic activity">
    <reaction evidence="14">
        <text>[(1-&gt;4)-beta-D-glucosyl]n+m + reduced acceptor + O2 = 4-dehydro-beta-D-glucosyl-[(1-&gt;4)-beta-D-glucosyl]n-1 + [(1-&gt;4)-beta-D-glucosyl]m + acceptor + H2O.</text>
        <dbReference type="EC" id="1.14.99.56"/>
    </reaction>
</comment>
<evidence type="ECO:0000256" key="16">
    <source>
        <dbReference type="SAM" id="MobiDB-lite"/>
    </source>
</evidence>